<feature type="transmembrane region" description="Helical" evidence="9">
    <location>
        <begin position="379"/>
        <end position="398"/>
    </location>
</feature>
<dbReference type="EMBL" id="LRGB01002190">
    <property type="protein sequence ID" value="KZS08684.1"/>
    <property type="molecule type" value="Genomic_DNA"/>
</dbReference>
<evidence type="ECO:0000256" key="7">
    <source>
        <dbReference type="SAM" id="Coils"/>
    </source>
</evidence>
<dbReference type="CDD" id="cd00333">
    <property type="entry name" value="MIP"/>
    <property type="match status" value="1"/>
</dbReference>
<name>A0A162D9B7_9CRUS</name>
<dbReference type="InterPro" id="IPR002293">
    <property type="entry name" value="AA/rel_permease1"/>
</dbReference>
<evidence type="ECO:0000256" key="8">
    <source>
        <dbReference type="SAM" id="MobiDB-lite"/>
    </source>
</evidence>
<feature type="transmembrane region" description="Helical" evidence="9">
    <location>
        <begin position="404"/>
        <end position="425"/>
    </location>
</feature>
<feature type="transmembrane region" description="Helical" evidence="9">
    <location>
        <begin position="329"/>
        <end position="358"/>
    </location>
</feature>
<feature type="compositionally biased region" description="Polar residues" evidence="8">
    <location>
        <begin position="1351"/>
        <end position="1362"/>
    </location>
</feature>
<dbReference type="Pfam" id="PF13520">
    <property type="entry name" value="AA_permease_2"/>
    <property type="match status" value="1"/>
</dbReference>
<feature type="compositionally biased region" description="Basic and acidic residues" evidence="8">
    <location>
        <begin position="1239"/>
        <end position="1256"/>
    </location>
</feature>
<dbReference type="PANTHER" id="PTHR43243:SF105">
    <property type="entry name" value="CATIONIC AMINO ACID TRANSPORTER C-TERMINAL DOMAIN-CONTAINING PROTEIN"/>
    <property type="match status" value="1"/>
</dbReference>
<feature type="transmembrane region" description="Helical" evidence="9">
    <location>
        <begin position="1053"/>
        <end position="1071"/>
    </location>
</feature>
<feature type="transmembrane region" description="Helical" evidence="9">
    <location>
        <begin position="488"/>
        <end position="511"/>
    </location>
</feature>
<dbReference type="GO" id="GO:0005886">
    <property type="term" value="C:plasma membrane"/>
    <property type="evidence" value="ECO:0007669"/>
    <property type="project" value="TreeGrafter"/>
</dbReference>
<organism evidence="11 12">
    <name type="scientific">Daphnia magna</name>
    <dbReference type="NCBI Taxonomy" id="35525"/>
    <lineage>
        <taxon>Eukaryota</taxon>
        <taxon>Metazoa</taxon>
        <taxon>Ecdysozoa</taxon>
        <taxon>Arthropoda</taxon>
        <taxon>Crustacea</taxon>
        <taxon>Branchiopoda</taxon>
        <taxon>Diplostraca</taxon>
        <taxon>Cladocera</taxon>
        <taxon>Anomopoda</taxon>
        <taxon>Daphniidae</taxon>
        <taxon>Daphnia</taxon>
    </lineage>
</organism>
<feature type="compositionally biased region" description="Basic and acidic residues" evidence="8">
    <location>
        <begin position="634"/>
        <end position="647"/>
    </location>
</feature>
<feature type="transmembrane region" description="Helical" evidence="9">
    <location>
        <begin position="1172"/>
        <end position="1191"/>
    </location>
</feature>
<feature type="transmembrane region" description="Helical" evidence="9">
    <location>
        <begin position="518"/>
        <end position="541"/>
    </location>
</feature>
<feature type="transmembrane region" description="Helical" evidence="9">
    <location>
        <begin position="47"/>
        <end position="67"/>
    </location>
</feature>
<feature type="compositionally biased region" description="Basic and acidic residues" evidence="8">
    <location>
        <begin position="1510"/>
        <end position="1526"/>
    </location>
</feature>
<dbReference type="InterPro" id="IPR023271">
    <property type="entry name" value="Aquaporin-like"/>
</dbReference>
<dbReference type="GO" id="GO:0061459">
    <property type="term" value="F:L-arginine transmembrane transporter activity"/>
    <property type="evidence" value="ECO:0007669"/>
    <property type="project" value="TreeGrafter"/>
</dbReference>
<keyword evidence="12" id="KW-1185">Reference proteome</keyword>
<feature type="transmembrane region" description="Helical" evidence="9">
    <location>
        <begin position="461"/>
        <end position="482"/>
    </location>
</feature>
<feature type="transmembrane region" description="Helical" evidence="9">
    <location>
        <begin position="925"/>
        <end position="946"/>
    </location>
</feature>
<feature type="compositionally biased region" description="Acidic residues" evidence="8">
    <location>
        <begin position="1257"/>
        <end position="1291"/>
    </location>
</feature>
<dbReference type="PROSITE" id="PS00221">
    <property type="entry name" value="MIP"/>
    <property type="match status" value="1"/>
</dbReference>
<dbReference type="OrthoDB" id="3222at2759"/>
<keyword evidence="6 9" id="KW-0472">Membrane</keyword>
<evidence type="ECO:0000256" key="5">
    <source>
        <dbReference type="ARBA" id="ARBA00022989"/>
    </source>
</evidence>
<evidence type="ECO:0000256" key="3">
    <source>
        <dbReference type="ARBA" id="ARBA00022448"/>
    </source>
</evidence>
<dbReference type="PANTHER" id="PTHR43243">
    <property type="entry name" value="INNER MEMBRANE TRANSPORTER YGJI-RELATED"/>
    <property type="match status" value="1"/>
</dbReference>
<feature type="transmembrane region" description="Helical" evidence="9">
    <location>
        <begin position="1021"/>
        <end position="1041"/>
    </location>
</feature>
<feature type="domain" description="Cationic amino acid transporter C-terminal" evidence="10">
    <location>
        <begin position="520"/>
        <end position="570"/>
    </location>
</feature>
<sequence length="1578" mass="172196">MADLKKLSVKNTFSRWARRKTYGLEEVDPNAGHGPTTLAKVLNTFDLTLLGVGSTLGVGIYVLAGSVALDTAGPAVCISFMVAAIASAFAAMSYAEFGARVPKAGSAYIYSYVTVGEFIAFVIGWNLILEYLIGTASVARAFSANLDALTNYTMSQAFEETFPLNSPGLSPYVDFFCMAVTLALAVLLGLGVRSSAIFTNIFTFVNITVVIFVIIGGSINADPNNWRIPAEQVPEGFGTGGFFPYGFSGVMAGAAKCFFAFVGFDSIASTGEEAKNAKKSIPFSINLTLLIVFFAYFGVSTVITLMWPYYLQDPNTPLVYAFEQIGWDIAAMTISIGSLFGLAASLLGAMIPLPRVIYAIAKDGLMFRFLAKIHPKFQTPVIATAVSGVLAAILGSLFDLDSLVDMMSIGTLLAYTLVAISVLILRYEAAEVDLLAMNGEVDKESRMPWQRLPTKQSSRKAIYSTVAYCLLSLVLCGMFVLLEDNTSPWVLFGVGISFGPMVMLVIYLIMLPRSKIPLYFKVPGVPVVPCLSVIINTYLMLKLDSATWVRFGIWMALGFLLYFGYGMWNSSEEYIRRGKIPPGGTAPLPDKNTVNAVASVTTTASIGLVPDPTHKKMSLTRLVPVTSLDDDDLPDKSHDEHQEKGHEDDVAEAFALANLKAHEEAQELFDKARLEREQAIFMAAMLHSHELSENVFQQLSAEKEAEQRELEKNMAAFAQQAAELHNSLEQIFASIGKDEQVAVETLPEKLPLSPRPAGPLGAILQELKTKTAVIDPTEEDDEGDDLGVGEHGGVVPISETTPVSSGESPAGSRTPTDSPGNQSKTSNTSSELMLNELKKAFNSALAAHPSDGDEDGVSVENVRFFVMGPTKQERKMCKRFHVPSVFRAAFAEFLGTYILVVIGNGSIAQSQLTKGEKGDYFTINWGWALGCSLGMLVSANISGAHLNPAVTMALSLVRRFPWKRLPVYWCAQYMGALAASGTVLGIYHEGILEGKVNGKFRIERTLQNLGWPPFLPTIQPITRQLVLILSTMIFTLVICVVTDKRYSNVPNFLQPLYVGFTLLAIGVAYGSNGGYALNPARDLAPRLVSFLGGWGLGVFSFRDYNWFWIFLVGPHVGAILGVCIFHLILKNGSTDISERVSSIDVSMINPLGTTFPTEDLKLNHQKNGNLTTIWLAVVLLTAAVLSTAAPVKDEAKVAKVSTGVIKAGFANSTLASTDITGTDEDSEATEPTRIATTGGKDEHEKDKPEKVKQKDDGEQEKDENEENENEENENEEEDSDEGESEEEDSEESEGKKSLKNKITKVESEEENNNNKADAAEIPSVVPTRSRPVDSPVASQSHQPNDAPRSGSRMSKSENSFSPAKSFYGTAGTHNPRFDTVEILTQKPSAVEFPFWHTPVVPAKPLNEERPVSSSVEFHQTEERKTKHPKWFFNTPKSKPSDDSSTKKGSSKPFVTESPINKPSDVQVPAWPITNTRPSVRESYNPTILQSDHGNSQSKWFFNAAPKSFDEFGRKESRQPADIERSTHKSTTVQAEPWSKLVIPSPIPSAVHVPVHKAADVSQPSTRKVYPRWFFNIKS</sequence>
<keyword evidence="4 9" id="KW-0812">Transmembrane</keyword>
<comment type="subcellular location">
    <subcellularLocation>
        <location evidence="1">Membrane</location>
        <topology evidence="1">Multi-pass membrane protein</topology>
    </subcellularLocation>
</comment>
<evidence type="ECO:0000256" key="6">
    <source>
        <dbReference type="ARBA" id="ARBA00023136"/>
    </source>
</evidence>
<dbReference type="InterPro" id="IPR029485">
    <property type="entry name" value="CAT_C"/>
</dbReference>
<feature type="region of interest" description="Disordered" evidence="8">
    <location>
        <begin position="1401"/>
        <end position="1496"/>
    </location>
</feature>
<feature type="transmembrane region" description="Helical" evidence="9">
    <location>
        <begin position="242"/>
        <end position="264"/>
    </location>
</feature>
<dbReference type="SUPFAM" id="SSF81338">
    <property type="entry name" value="Aquaporin-like"/>
    <property type="match status" value="1"/>
</dbReference>
<dbReference type="GO" id="GO:0015189">
    <property type="term" value="F:L-lysine transmembrane transporter activity"/>
    <property type="evidence" value="ECO:0007669"/>
    <property type="project" value="TreeGrafter"/>
</dbReference>
<comment type="similarity">
    <text evidence="2">Belongs to the MIP/aquaporin (TC 1.A.8) family.</text>
</comment>
<feature type="region of interest" description="Disordered" evidence="8">
    <location>
        <begin position="1510"/>
        <end position="1536"/>
    </location>
</feature>
<dbReference type="Gene3D" id="1.20.1080.10">
    <property type="entry name" value="Glycerol uptake facilitator protein"/>
    <property type="match status" value="1"/>
</dbReference>
<feature type="transmembrane region" description="Helical" evidence="9">
    <location>
        <begin position="285"/>
        <end position="309"/>
    </location>
</feature>
<dbReference type="FunFam" id="1.20.1740.10:FF:000050">
    <property type="entry name" value="MGC157082 protein"/>
    <property type="match status" value="1"/>
</dbReference>
<feature type="transmembrane region" description="Helical" evidence="9">
    <location>
        <begin position="73"/>
        <end position="95"/>
    </location>
</feature>
<evidence type="ECO:0000313" key="12">
    <source>
        <dbReference type="Proteomes" id="UP000076858"/>
    </source>
</evidence>
<gene>
    <name evidence="11" type="ORF">APZ42_027378</name>
</gene>
<dbReference type="Proteomes" id="UP000076858">
    <property type="component" value="Unassembled WGS sequence"/>
</dbReference>
<dbReference type="Pfam" id="PF13906">
    <property type="entry name" value="AA_permease_C"/>
    <property type="match status" value="1"/>
</dbReference>
<keyword evidence="3" id="KW-0813">Transport</keyword>
<feature type="compositionally biased region" description="Acidic residues" evidence="8">
    <location>
        <begin position="777"/>
        <end position="787"/>
    </location>
</feature>
<proteinExistence type="inferred from homology"/>
<feature type="region of interest" description="Disordered" evidence="8">
    <location>
        <begin position="1216"/>
        <end position="1374"/>
    </location>
</feature>
<evidence type="ECO:0000256" key="4">
    <source>
        <dbReference type="ARBA" id="ARBA00022692"/>
    </source>
</evidence>
<evidence type="ECO:0000256" key="9">
    <source>
        <dbReference type="SAM" id="Phobius"/>
    </source>
</evidence>
<evidence type="ECO:0000259" key="10">
    <source>
        <dbReference type="Pfam" id="PF13906"/>
    </source>
</evidence>
<dbReference type="Pfam" id="PF00230">
    <property type="entry name" value="MIP"/>
    <property type="match status" value="1"/>
</dbReference>
<dbReference type="GO" id="GO:0015267">
    <property type="term" value="F:channel activity"/>
    <property type="evidence" value="ECO:0007669"/>
    <property type="project" value="InterPro"/>
</dbReference>
<dbReference type="PRINTS" id="PR00783">
    <property type="entry name" value="MINTRINSICP"/>
</dbReference>
<comment type="caution">
    <text evidence="11">The sequence shown here is derived from an EMBL/GenBank/DDBJ whole genome shotgun (WGS) entry which is preliminary data.</text>
</comment>
<dbReference type="InterPro" id="IPR022357">
    <property type="entry name" value="MIP_CS"/>
</dbReference>
<reference evidence="11 12" key="1">
    <citation type="submission" date="2016-03" db="EMBL/GenBank/DDBJ databases">
        <title>EvidentialGene: Evidence-directed Construction of Genes on Genomes.</title>
        <authorList>
            <person name="Gilbert D.G."/>
            <person name="Choi J.-H."/>
            <person name="Mockaitis K."/>
            <person name="Colbourne J."/>
            <person name="Pfrender M."/>
        </authorList>
    </citation>
    <scope>NUCLEOTIDE SEQUENCE [LARGE SCALE GENOMIC DNA]</scope>
    <source>
        <strain evidence="11 12">Xinb3</strain>
        <tissue evidence="11">Complete organism</tissue>
    </source>
</reference>
<keyword evidence="7" id="KW-0175">Coiled coil</keyword>
<feature type="transmembrane region" description="Helical" evidence="9">
    <location>
        <begin position="967"/>
        <end position="987"/>
    </location>
</feature>
<feature type="region of interest" description="Disordered" evidence="8">
    <location>
        <begin position="627"/>
        <end position="647"/>
    </location>
</feature>
<feature type="transmembrane region" description="Helical" evidence="9">
    <location>
        <begin position="1108"/>
        <end position="1129"/>
    </location>
</feature>
<evidence type="ECO:0000313" key="11">
    <source>
        <dbReference type="EMBL" id="KZS08684.1"/>
    </source>
</evidence>
<accession>A0A162D9B7</accession>
<feature type="transmembrane region" description="Helical" evidence="9">
    <location>
        <begin position="107"/>
        <end position="128"/>
    </location>
</feature>
<dbReference type="InterPro" id="IPR000425">
    <property type="entry name" value="MIP"/>
</dbReference>
<feature type="compositionally biased region" description="Polar residues" evidence="8">
    <location>
        <begin position="798"/>
        <end position="828"/>
    </location>
</feature>
<feature type="region of interest" description="Disordered" evidence="8">
    <location>
        <begin position="777"/>
        <end position="828"/>
    </location>
</feature>
<protein>
    <submittedName>
        <fullName evidence="11">Putative Cationic amino acid transporter</fullName>
    </submittedName>
</protein>
<dbReference type="GO" id="GO:0000064">
    <property type="term" value="F:L-ornithine transmembrane transporter activity"/>
    <property type="evidence" value="ECO:0007669"/>
    <property type="project" value="TreeGrafter"/>
</dbReference>
<evidence type="ECO:0000256" key="1">
    <source>
        <dbReference type="ARBA" id="ARBA00004141"/>
    </source>
</evidence>
<feature type="transmembrane region" description="Helical" evidence="9">
    <location>
        <begin position="884"/>
        <end position="905"/>
    </location>
</feature>
<dbReference type="STRING" id="35525.A0A162D9B7"/>
<keyword evidence="5 9" id="KW-1133">Transmembrane helix</keyword>
<dbReference type="GO" id="GO:0097638">
    <property type="term" value="P:L-arginine import across plasma membrane"/>
    <property type="evidence" value="ECO:0007669"/>
    <property type="project" value="TreeGrafter"/>
</dbReference>
<feature type="transmembrane region" description="Helical" evidence="9">
    <location>
        <begin position="547"/>
        <end position="568"/>
    </location>
</feature>
<evidence type="ECO:0000256" key="2">
    <source>
        <dbReference type="ARBA" id="ARBA00006175"/>
    </source>
</evidence>
<feature type="compositionally biased region" description="Polar residues" evidence="8">
    <location>
        <begin position="1472"/>
        <end position="1496"/>
    </location>
</feature>
<feature type="transmembrane region" description="Helical" evidence="9">
    <location>
        <begin position="172"/>
        <end position="190"/>
    </location>
</feature>
<feature type="transmembrane region" description="Helical" evidence="9">
    <location>
        <begin position="197"/>
        <end position="219"/>
    </location>
</feature>
<feature type="coiled-coil region" evidence="7">
    <location>
        <begin position="689"/>
        <end position="727"/>
    </location>
</feature>
<dbReference type="Gene3D" id="1.20.1740.10">
    <property type="entry name" value="Amino acid/polyamine transporter I"/>
    <property type="match status" value="1"/>
</dbReference>
<dbReference type="NCBIfam" id="TIGR00861">
    <property type="entry name" value="MIP"/>
    <property type="match status" value="1"/>
</dbReference>